<comment type="catalytic activity">
    <reaction evidence="9 10">
        <text>dTTP + alpha-D-glucose 1-phosphate + H(+) = dTDP-alpha-D-glucose + diphosphate</text>
        <dbReference type="Rhea" id="RHEA:15225"/>
        <dbReference type="ChEBI" id="CHEBI:15378"/>
        <dbReference type="ChEBI" id="CHEBI:33019"/>
        <dbReference type="ChEBI" id="CHEBI:37568"/>
        <dbReference type="ChEBI" id="CHEBI:57477"/>
        <dbReference type="ChEBI" id="CHEBI:58601"/>
        <dbReference type="EC" id="2.7.7.24"/>
    </reaction>
</comment>
<dbReference type="PANTHER" id="PTHR43532:SF1">
    <property type="entry name" value="GLUCOSE-1-PHOSPHATE THYMIDYLYLTRANSFERASE 1"/>
    <property type="match status" value="1"/>
</dbReference>
<sequence length="290" mass="32258">MKGIVLAGGKGTRLYPMTRAVSKQLLPIYDKPLIYYPISVLMLAGIRDILIISTPEDIGAYEELLGDGSRLGLNFSYRIQEKPRGLADAFIIGADFIGNDRVCLVLGDNVFYGQDFTRLLNMAKEHREGAAIFGYPVRNPRAFGVVEFDENHNVISIEEKPENPKSSFAVPGLYFYDNDVVRIAKEIRPSARGELEITSVNNAYLEAGRLKVILMGRGMAWLDTGTPEGMLKAAQFVEAVQSRQGFYISCLEEIAWRRGFINDAELRAIGESLSMTDYGQYLLSLPDANV</sequence>
<dbReference type="Pfam" id="PF00483">
    <property type="entry name" value="NTP_transferase"/>
    <property type="match status" value="1"/>
</dbReference>
<evidence type="ECO:0000256" key="7">
    <source>
        <dbReference type="ARBA" id="ARBA00022723"/>
    </source>
</evidence>
<dbReference type="NCBIfam" id="TIGR01207">
    <property type="entry name" value="rmlA"/>
    <property type="match status" value="1"/>
</dbReference>
<organism evidence="12 13">
    <name type="scientific">Hornefia porci</name>
    <dbReference type="NCBI Taxonomy" id="2652292"/>
    <lineage>
        <taxon>Bacteria</taxon>
        <taxon>Bacillati</taxon>
        <taxon>Bacillota</taxon>
        <taxon>Clostridia</taxon>
        <taxon>Peptostreptococcales</taxon>
        <taxon>Anaerovoracaceae</taxon>
        <taxon>Hornefia</taxon>
    </lineage>
</organism>
<evidence type="ECO:0000256" key="9">
    <source>
        <dbReference type="ARBA" id="ARBA00049336"/>
    </source>
</evidence>
<keyword evidence="6 10" id="KW-0548">Nucleotidyltransferase</keyword>
<dbReference type="FunFam" id="3.90.550.10:FF:000023">
    <property type="entry name" value="Glucose-1-phosphate thymidylyltransferase"/>
    <property type="match status" value="1"/>
</dbReference>
<evidence type="ECO:0000313" key="12">
    <source>
        <dbReference type="EMBL" id="OLR56013.1"/>
    </source>
</evidence>
<comment type="cofactor">
    <cofactor evidence="1">
        <name>Mg(2+)</name>
        <dbReference type="ChEBI" id="CHEBI:18420"/>
    </cofactor>
</comment>
<keyword evidence="8 10" id="KW-0460">Magnesium</keyword>
<keyword evidence="5 10" id="KW-0808">Transferase</keyword>
<dbReference type="InterPro" id="IPR005907">
    <property type="entry name" value="G1P_thy_trans_s"/>
</dbReference>
<dbReference type="CDD" id="cd02538">
    <property type="entry name" value="G1P_TT_short"/>
    <property type="match status" value="1"/>
</dbReference>
<reference evidence="12 13" key="1">
    <citation type="journal article" date="2016" name="Appl. Environ. Microbiol.">
        <title>Function and Phylogeny of Bacterial Butyryl Coenzyme A:Acetate Transferases and Their Diversity in the Proximal Colon of Swine.</title>
        <authorList>
            <person name="Trachsel J."/>
            <person name="Bayles D.O."/>
            <person name="Looft T."/>
            <person name="Levine U.Y."/>
            <person name="Allen H.K."/>
        </authorList>
    </citation>
    <scope>NUCLEOTIDE SEQUENCE [LARGE SCALE GENOMIC DNA]</scope>
    <source>
        <strain evidence="12 13">68-3-10</strain>
    </source>
</reference>
<dbReference type="GO" id="GO:0046872">
    <property type="term" value="F:metal ion binding"/>
    <property type="evidence" value="ECO:0007669"/>
    <property type="project" value="UniProtKB-KW"/>
</dbReference>
<evidence type="ECO:0000259" key="11">
    <source>
        <dbReference type="Pfam" id="PF00483"/>
    </source>
</evidence>
<evidence type="ECO:0000256" key="5">
    <source>
        <dbReference type="ARBA" id="ARBA00022679"/>
    </source>
</evidence>
<keyword evidence="13" id="KW-1185">Reference proteome</keyword>
<dbReference type="RefSeq" id="WP_075713213.1">
    <property type="nucleotide sequence ID" value="NZ_MJIE01000001.1"/>
</dbReference>
<evidence type="ECO:0000256" key="8">
    <source>
        <dbReference type="ARBA" id="ARBA00022842"/>
    </source>
</evidence>
<dbReference type="PANTHER" id="PTHR43532">
    <property type="entry name" value="GLUCOSE-1-PHOSPHATE THYMIDYLYLTRANSFERASE"/>
    <property type="match status" value="1"/>
</dbReference>
<accession>A0A1Q9JII2</accession>
<protein>
    <recommendedName>
        <fullName evidence="4 10">Glucose-1-phosphate thymidylyltransferase</fullName>
        <ecNumber evidence="3 10">2.7.7.24</ecNumber>
    </recommendedName>
</protein>
<dbReference type="EMBL" id="MJIE01000001">
    <property type="protein sequence ID" value="OLR56013.1"/>
    <property type="molecule type" value="Genomic_DNA"/>
</dbReference>
<keyword evidence="7 10" id="KW-0479">Metal-binding</keyword>
<feature type="domain" description="Nucleotidyl transferase" evidence="11">
    <location>
        <begin position="2"/>
        <end position="238"/>
    </location>
</feature>
<evidence type="ECO:0000256" key="2">
    <source>
        <dbReference type="ARBA" id="ARBA00010480"/>
    </source>
</evidence>
<dbReference type="AlphaFoldDB" id="A0A1Q9JII2"/>
<gene>
    <name evidence="12" type="ORF">BHK98_08035</name>
</gene>
<evidence type="ECO:0000256" key="4">
    <source>
        <dbReference type="ARBA" id="ARBA00017654"/>
    </source>
</evidence>
<comment type="caution">
    <text evidence="12">The sequence shown here is derived from an EMBL/GenBank/DDBJ whole genome shotgun (WGS) entry which is preliminary data.</text>
</comment>
<evidence type="ECO:0000313" key="13">
    <source>
        <dbReference type="Proteomes" id="UP000187404"/>
    </source>
</evidence>
<dbReference type="InterPro" id="IPR029044">
    <property type="entry name" value="Nucleotide-diphossugar_trans"/>
</dbReference>
<evidence type="ECO:0000256" key="1">
    <source>
        <dbReference type="ARBA" id="ARBA00001946"/>
    </source>
</evidence>
<evidence type="ECO:0000256" key="3">
    <source>
        <dbReference type="ARBA" id="ARBA00012461"/>
    </source>
</evidence>
<dbReference type="EC" id="2.7.7.24" evidence="3 10"/>
<name>A0A1Q9JII2_9FIRM</name>
<comment type="similarity">
    <text evidence="2 10">Belongs to the glucose-1-phosphate thymidylyltransferase family.</text>
</comment>
<dbReference type="Proteomes" id="UP000187404">
    <property type="component" value="Unassembled WGS sequence"/>
</dbReference>
<dbReference type="SUPFAM" id="SSF53448">
    <property type="entry name" value="Nucleotide-diphospho-sugar transferases"/>
    <property type="match status" value="1"/>
</dbReference>
<dbReference type="OrthoDB" id="9803871at2"/>
<proteinExistence type="inferred from homology"/>
<dbReference type="GO" id="GO:0008879">
    <property type="term" value="F:glucose-1-phosphate thymidylyltransferase activity"/>
    <property type="evidence" value="ECO:0007669"/>
    <property type="project" value="UniProtKB-EC"/>
</dbReference>
<dbReference type="InterPro" id="IPR005835">
    <property type="entry name" value="NTP_transferase_dom"/>
</dbReference>
<dbReference type="Gene3D" id="3.90.550.10">
    <property type="entry name" value="Spore Coat Polysaccharide Biosynthesis Protein SpsA, Chain A"/>
    <property type="match status" value="1"/>
</dbReference>
<dbReference type="STRING" id="1261640.BHK98_08035"/>
<evidence type="ECO:0000256" key="6">
    <source>
        <dbReference type="ARBA" id="ARBA00022695"/>
    </source>
</evidence>
<evidence type="ECO:0000256" key="10">
    <source>
        <dbReference type="RuleBase" id="RU003706"/>
    </source>
</evidence>
<comment type="function">
    <text evidence="10">Catalyzes the formation of dTDP-glucose, from dTTP and glucose 1-phosphate, as well as its pyrophosphorolysis.</text>
</comment>